<dbReference type="OrthoDB" id="9803927at2"/>
<organism evidence="3 4">
    <name type="scientific">Sphingobacterium detergens</name>
    <dbReference type="NCBI Taxonomy" id="1145106"/>
    <lineage>
        <taxon>Bacteria</taxon>
        <taxon>Pseudomonadati</taxon>
        <taxon>Bacteroidota</taxon>
        <taxon>Sphingobacteriia</taxon>
        <taxon>Sphingobacteriales</taxon>
        <taxon>Sphingobacteriaceae</taxon>
        <taxon>Sphingobacterium</taxon>
    </lineage>
</organism>
<dbReference type="SUPFAM" id="SSF63829">
    <property type="entry name" value="Calcium-dependent phosphotriesterase"/>
    <property type="match status" value="1"/>
</dbReference>
<evidence type="ECO:0000256" key="1">
    <source>
        <dbReference type="SAM" id="MobiDB-lite"/>
    </source>
</evidence>
<protein>
    <recommendedName>
        <fullName evidence="2">Phytase-like domain-containing protein</fullName>
    </recommendedName>
</protein>
<dbReference type="Pfam" id="PF13449">
    <property type="entry name" value="Phytase-like"/>
    <property type="match status" value="1"/>
</dbReference>
<gene>
    <name evidence="3" type="ORF">DFQ12_4880</name>
</gene>
<name>A0A420AIS7_SPHD1</name>
<comment type="caution">
    <text evidence="3">The sequence shown here is derived from an EMBL/GenBank/DDBJ whole genome shotgun (WGS) entry which is preliminary data.</text>
</comment>
<evidence type="ECO:0000313" key="4">
    <source>
        <dbReference type="Proteomes" id="UP000286246"/>
    </source>
</evidence>
<dbReference type="PANTHER" id="PTHR37957">
    <property type="entry name" value="BLR7070 PROTEIN"/>
    <property type="match status" value="1"/>
</dbReference>
<dbReference type="RefSeq" id="WP_120261515.1">
    <property type="nucleotide sequence ID" value="NZ_RAPY01000006.1"/>
</dbReference>
<sequence length="432" mass="46919">MRKLYSALGIALLCASCSKDDVSKIIDPIVNLIYPDKAVATDPKVLGTVGEVKVYNGGYGSSMVQDPNDKTVFYLLTDRGPNIDGTEKDSKVFANPMFTPQIGKFRLKDNVLVFESAIELKNKNGVKLNGLPNPEGKGGSGEKALDTNGKDLGKSEDGIDSEGLARGADGSWWVSDEYGPHIVHFDASGKEIERINPWTTGKKLPLVFAKRRPNRGMEGLTITPDGKTLVGIMQFPLYNPSKDAVKNSLVIRIVTMDIATGNTKQYAYMMERTDLQAVSEIAAVSNSTFIVLERDGEYATEATRGKVFKKIYQIDLAGATDISDPNNGVNGLFPGNGTKTVEELKDAATLAKYNIKPVTKTLVADLMTDIKELYPHDKAEGLAVINSSLIAVCNDDDFGVTGEGTYKSKMLPAINTVDKNSIYFIKLKTPLK</sequence>
<dbReference type="PANTHER" id="PTHR37957:SF1">
    <property type="entry name" value="PHYTASE-LIKE DOMAIN-CONTAINING PROTEIN"/>
    <property type="match status" value="1"/>
</dbReference>
<evidence type="ECO:0000259" key="2">
    <source>
        <dbReference type="Pfam" id="PF13449"/>
    </source>
</evidence>
<dbReference type="Proteomes" id="UP000286246">
    <property type="component" value="Unassembled WGS sequence"/>
</dbReference>
<feature type="compositionally biased region" description="Basic and acidic residues" evidence="1">
    <location>
        <begin position="143"/>
        <end position="157"/>
    </location>
</feature>
<dbReference type="AlphaFoldDB" id="A0A420AIS7"/>
<dbReference type="InterPro" id="IPR027372">
    <property type="entry name" value="Phytase-like_dom"/>
</dbReference>
<reference evidence="3 4" key="1">
    <citation type="submission" date="2018-09" db="EMBL/GenBank/DDBJ databases">
        <title>Genomic Encyclopedia of Type Strains, Phase III (KMG-III): the genomes of soil and plant-associated and newly described type strains.</title>
        <authorList>
            <person name="Whitman W."/>
        </authorList>
    </citation>
    <scope>NUCLEOTIDE SEQUENCE [LARGE SCALE GENOMIC DNA]</scope>
    <source>
        <strain evidence="3 4">CECT 7938</strain>
    </source>
</reference>
<feature type="domain" description="Phytase-like" evidence="2">
    <location>
        <begin position="61"/>
        <end position="398"/>
    </location>
</feature>
<evidence type="ECO:0000313" key="3">
    <source>
        <dbReference type="EMBL" id="RKE44410.1"/>
    </source>
</evidence>
<keyword evidence="4" id="KW-1185">Reference proteome</keyword>
<feature type="region of interest" description="Disordered" evidence="1">
    <location>
        <begin position="129"/>
        <end position="163"/>
    </location>
</feature>
<accession>A0A420AIS7</accession>
<dbReference type="EMBL" id="RAPY01000006">
    <property type="protein sequence ID" value="RKE44410.1"/>
    <property type="molecule type" value="Genomic_DNA"/>
</dbReference>
<proteinExistence type="predicted"/>